<dbReference type="InterPro" id="IPR023753">
    <property type="entry name" value="FAD/NAD-binding_dom"/>
</dbReference>
<dbReference type="GO" id="GO:0050660">
    <property type="term" value="F:flavin adenine dinucleotide binding"/>
    <property type="evidence" value="ECO:0007669"/>
    <property type="project" value="InterPro"/>
</dbReference>
<comment type="similarity">
    <text evidence="1 12">Belongs to the class-I pyridine nucleotide-disulfide oxidoreductase family.</text>
</comment>
<dbReference type="InterPro" id="IPR012999">
    <property type="entry name" value="Pyr_OxRdtase_I_AS"/>
</dbReference>
<evidence type="ECO:0000256" key="5">
    <source>
        <dbReference type="ARBA" id="ARBA00022857"/>
    </source>
</evidence>
<dbReference type="SUPFAM" id="SSF51905">
    <property type="entry name" value="FAD/NAD(P)-binding domain"/>
    <property type="match status" value="1"/>
</dbReference>
<keyword evidence="3 12" id="KW-0285">Flavoprotein</keyword>
<evidence type="ECO:0000256" key="12">
    <source>
        <dbReference type="RuleBase" id="RU003691"/>
    </source>
</evidence>
<dbReference type="PRINTS" id="PR00411">
    <property type="entry name" value="PNDRDTASEI"/>
</dbReference>
<keyword evidence="6 12" id="KW-0560">Oxidoreductase</keyword>
<dbReference type="RefSeq" id="WP_289841423.1">
    <property type="nucleotide sequence ID" value="NZ_CATKSH010000011.1"/>
</dbReference>
<dbReference type="Pfam" id="PF02852">
    <property type="entry name" value="Pyr_redox_dim"/>
    <property type="match status" value="1"/>
</dbReference>
<accession>A0AA35Y4J3</accession>
<keyword evidence="16" id="KW-1185">Reference proteome</keyword>
<feature type="active site" description="Proton acceptor" evidence="9">
    <location>
        <position position="441"/>
    </location>
</feature>
<dbReference type="PROSITE" id="PS00076">
    <property type="entry name" value="PYRIDINE_REDOX_1"/>
    <property type="match status" value="1"/>
</dbReference>
<gene>
    <name evidence="15" type="primary">gorA</name>
    <name evidence="15" type="ORF">LMG32879_002024</name>
</gene>
<name>A0AA35Y4J3_9PROT</name>
<dbReference type="EC" id="1.8.1.7" evidence="15"/>
<dbReference type="InterPro" id="IPR016156">
    <property type="entry name" value="FAD/NAD-linked_Rdtase_dimer_sf"/>
</dbReference>
<dbReference type="Proteomes" id="UP001176960">
    <property type="component" value="Unassembled WGS sequence"/>
</dbReference>
<evidence type="ECO:0000256" key="8">
    <source>
        <dbReference type="ARBA" id="ARBA00023284"/>
    </source>
</evidence>
<feature type="binding site" evidence="10">
    <location>
        <position position="309"/>
    </location>
    <ligand>
        <name>FAD</name>
        <dbReference type="ChEBI" id="CHEBI:57692"/>
    </ligand>
</feature>
<comment type="caution">
    <text evidence="15">The sequence shown here is derived from an EMBL/GenBank/DDBJ whole genome shotgun (WGS) entry which is preliminary data.</text>
</comment>
<reference evidence="15" key="1">
    <citation type="submission" date="2023-03" db="EMBL/GenBank/DDBJ databases">
        <authorList>
            <person name="Cleenwerck I."/>
        </authorList>
    </citation>
    <scope>NUCLEOTIDE SEQUENCE</scope>
    <source>
        <strain evidence="15">LMG 32879</strain>
    </source>
</reference>
<keyword evidence="4 10" id="KW-0274">FAD</keyword>
<keyword evidence="7" id="KW-1015">Disulfide bond</keyword>
<evidence type="ECO:0000256" key="3">
    <source>
        <dbReference type="ARBA" id="ARBA00022630"/>
    </source>
</evidence>
<feature type="binding site" evidence="10">
    <location>
        <position position="50"/>
    </location>
    <ligand>
        <name>FAD</name>
        <dbReference type="ChEBI" id="CHEBI:57692"/>
    </ligand>
</feature>
<dbReference type="GO" id="GO:0005829">
    <property type="term" value="C:cytosol"/>
    <property type="evidence" value="ECO:0007669"/>
    <property type="project" value="TreeGrafter"/>
</dbReference>
<dbReference type="PRINTS" id="PR00368">
    <property type="entry name" value="FADPNR"/>
</dbReference>
<evidence type="ECO:0000259" key="13">
    <source>
        <dbReference type="Pfam" id="PF02852"/>
    </source>
</evidence>
<feature type="binding site" evidence="10">
    <location>
        <begin position="181"/>
        <end position="188"/>
    </location>
    <ligand>
        <name>NAD(+)</name>
        <dbReference type="ChEBI" id="CHEBI:57540"/>
    </ligand>
</feature>
<evidence type="ECO:0000259" key="14">
    <source>
        <dbReference type="Pfam" id="PF07992"/>
    </source>
</evidence>
<dbReference type="PIRSF" id="PIRSF000350">
    <property type="entry name" value="Mercury_reductase_MerA"/>
    <property type="match status" value="1"/>
</dbReference>
<keyword evidence="8 12" id="KW-0676">Redox-active center</keyword>
<keyword evidence="5" id="KW-0521">NADP</keyword>
<feature type="binding site" evidence="10">
    <location>
        <position position="269"/>
    </location>
    <ligand>
        <name>NAD(+)</name>
        <dbReference type="ChEBI" id="CHEBI:57540"/>
    </ligand>
</feature>
<evidence type="ECO:0000313" key="16">
    <source>
        <dbReference type="Proteomes" id="UP001176960"/>
    </source>
</evidence>
<sequence length="463" mass="49762">MQEFDLFVIGAGSGGVRCARIAAQHGASVGVAEARHWGGTCVNLGCVPKKLMVYAAEYGGMADDARAFGWDMNAGPHHWDRLIAAKDREIARLNGIYTSMLERAGVALFEGHARLIDAHTIEIGAGDLNPGAEPVRVRARRIVIATGSHPVRPDIAGAELAIVSDDAFHLAERPQRICIVGGGYIGVEFAGIFAGLGSQVDLIYRQPLPLRGFDDELREHLADLIPTYGITIHPGCSPRNIRRGEEGGFVVPLSDGTSIETDCVFFATGREPAIAKLGLETTNIGVTDGRIVVDNQFETSEPDIYAIGDVTDTFNLTPTAIAEGHILADRLFAAKSRNWSFATTPKAVFFSEPLATVGLTEAEAAAETSLDIYTAQFRPMRQTITGRARKTFMKLVVCARTQRVLGAHMIGDAAPELMQGLAIAITAKLTKDDFDHTIGIHPTTAEEIVTMRTPTRHVPQAGS</sequence>
<feature type="disulfide bond" description="Redox-active" evidence="11">
    <location>
        <begin position="41"/>
        <end position="46"/>
    </location>
</feature>
<comment type="cofactor">
    <cofactor evidence="10">
        <name>FAD</name>
        <dbReference type="ChEBI" id="CHEBI:57692"/>
    </cofactor>
    <text evidence="10">Binds 1 FAD per subunit.</text>
</comment>
<dbReference type="FunFam" id="3.50.50.60:FF:000051">
    <property type="entry name" value="Glutathione reductase"/>
    <property type="match status" value="1"/>
</dbReference>
<keyword evidence="10" id="KW-0547">Nucleotide-binding</keyword>
<feature type="domain" description="FAD/NAD(P)-binding" evidence="14">
    <location>
        <begin position="4"/>
        <end position="324"/>
    </location>
</feature>
<dbReference type="GO" id="GO:0004362">
    <property type="term" value="F:glutathione-disulfide reductase (NADPH) activity"/>
    <property type="evidence" value="ECO:0007669"/>
    <property type="project" value="UniProtKB-EC"/>
</dbReference>
<proteinExistence type="inferred from homology"/>
<dbReference type="InterPro" id="IPR046952">
    <property type="entry name" value="GSHR/TRXR-like"/>
</dbReference>
<dbReference type="SUPFAM" id="SSF55424">
    <property type="entry name" value="FAD/NAD-linked reductases, dimerisation (C-terminal) domain"/>
    <property type="match status" value="1"/>
</dbReference>
<feature type="domain" description="Pyridine nucleotide-disulphide oxidoreductase dimerisation" evidence="13">
    <location>
        <begin position="344"/>
        <end position="451"/>
    </location>
</feature>
<dbReference type="GO" id="GO:0034599">
    <property type="term" value="P:cellular response to oxidative stress"/>
    <property type="evidence" value="ECO:0007669"/>
    <property type="project" value="TreeGrafter"/>
</dbReference>
<evidence type="ECO:0000256" key="7">
    <source>
        <dbReference type="ARBA" id="ARBA00023157"/>
    </source>
</evidence>
<evidence type="ECO:0000256" key="1">
    <source>
        <dbReference type="ARBA" id="ARBA00007532"/>
    </source>
</evidence>
<evidence type="ECO:0000256" key="10">
    <source>
        <dbReference type="PIRSR" id="PIRSR000350-3"/>
    </source>
</evidence>
<comment type="subunit">
    <text evidence="2">Homodimer.</text>
</comment>
<dbReference type="Pfam" id="PF07992">
    <property type="entry name" value="Pyr_redox_2"/>
    <property type="match status" value="1"/>
</dbReference>
<evidence type="ECO:0000256" key="4">
    <source>
        <dbReference type="ARBA" id="ARBA00022827"/>
    </source>
</evidence>
<dbReference type="Gene3D" id="3.50.50.60">
    <property type="entry name" value="FAD/NAD(P)-binding domain"/>
    <property type="match status" value="2"/>
</dbReference>
<dbReference type="AlphaFoldDB" id="A0AA35Y4J3"/>
<dbReference type="NCBIfam" id="NF004776">
    <property type="entry name" value="PRK06116.1"/>
    <property type="match status" value="1"/>
</dbReference>
<evidence type="ECO:0000256" key="9">
    <source>
        <dbReference type="PIRSR" id="PIRSR000350-2"/>
    </source>
</evidence>
<evidence type="ECO:0000256" key="6">
    <source>
        <dbReference type="ARBA" id="ARBA00023002"/>
    </source>
</evidence>
<dbReference type="EMBL" id="CATKSH010000011">
    <property type="protein sequence ID" value="CAI9121178.1"/>
    <property type="molecule type" value="Genomic_DNA"/>
</dbReference>
<evidence type="ECO:0000256" key="11">
    <source>
        <dbReference type="PIRSR" id="PIRSR000350-4"/>
    </source>
</evidence>
<dbReference type="InterPro" id="IPR001100">
    <property type="entry name" value="Pyr_nuc-diS_OxRdtase"/>
</dbReference>
<evidence type="ECO:0000313" key="15">
    <source>
        <dbReference type="EMBL" id="CAI9121178.1"/>
    </source>
</evidence>
<dbReference type="InterPro" id="IPR004099">
    <property type="entry name" value="Pyr_nucl-diS_OxRdtase_dimer"/>
</dbReference>
<dbReference type="PANTHER" id="PTHR42737">
    <property type="entry name" value="GLUTATHIONE REDUCTASE"/>
    <property type="match status" value="1"/>
</dbReference>
<feature type="binding site" evidence="10">
    <location>
        <begin position="146"/>
        <end position="148"/>
    </location>
    <ligand>
        <name>FAD</name>
        <dbReference type="ChEBI" id="CHEBI:57692"/>
    </ligand>
</feature>
<organism evidence="15 16">
    <name type="scientific">Brytella acorum</name>
    <dbReference type="NCBI Taxonomy" id="2959299"/>
    <lineage>
        <taxon>Bacteria</taxon>
        <taxon>Pseudomonadati</taxon>
        <taxon>Pseudomonadota</taxon>
        <taxon>Alphaproteobacteria</taxon>
        <taxon>Acetobacterales</taxon>
        <taxon>Acetobacteraceae</taxon>
        <taxon>Brytella</taxon>
    </lineage>
</organism>
<dbReference type="GO" id="GO:0006749">
    <property type="term" value="P:glutathione metabolic process"/>
    <property type="evidence" value="ECO:0007669"/>
    <property type="project" value="TreeGrafter"/>
</dbReference>
<protein>
    <submittedName>
        <fullName evidence="15">Glutathione-disulfide reductase</fullName>
        <ecNumber evidence="15">1.8.1.7</ecNumber>
    </submittedName>
</protein>
<dbReference type="GO" id="GO:0045454">
    <property type="term" value="P:cell redox homeostasis"/>
    <property type="evidence" value="ECO:0007669"/>
    <property type="project" value="InterPro"/>
</dbReference>
<keyword evidence="10" id="KW-0520">NAD</keyword>
<dbReference type="InterPro" id="IPR036188">
    <property type="entry name" value="FAD/NAD-bd_sf"/>
</dbReference>
<evidence type="ECO:0000256" key="2">
    <source>
        <dbReference type="ARBA" id="ARBA00011738"/>
    </source>
</evidence>
<dbReference type="PANTHER" id="PTHR42737:SF2">
    <property type="entry name" value="GLUTATHIONE REDUCTASE"/>
    <property type="match status" value="1"/>
</dbReference>
<dbReference type="Gene3D" id="3.30.390.30">
    <property type="match status" value="1"/>
</dbReference>